<accession>A0ABN6TAT3</accession>
<organism evidence="2 3">
    <name type="scientific">Massilia varians</name>
    <dbReference type="NCBI Taxonomy" id="457921"/>
    <lineage>
        <taxon>Bacteria</taxon>
        <taxon>Pseudomonadati</taxon>
        <taxon>Pseudomonadota</taxon>
        <taxon>Betaproteobacteria</taxon>
        <taxon>Burkholderiales</taxon>
        <taxon>Oxalobacteraceae</taxon>
        <taxon>Telluria group</taxon>
        <taxon>Massilia</taxon>
    </lineage>
</organism>
<keyword evidence="3" id="KW-1185">Reference proteome</keyword>
<keyword evidence="1" id="KW-0812">Transmembrane</keyword>
<feature type="transmembrane region" description="Helical" evidence="1">
    <location>
        <begin position="102"/>
        <end position="123"/>
    </location>
</feature>
<proteinExistence type="predicted"/>
<sequence>MNYDDDTLMAYADGELDPQQRAAIAQAMQDDPAVAAAIARHQGLRGDVSSAFAGILDEPVPERLQAPAPVGMHDLDAARNAREALRRQEQERRERRRAWPQWGALAASLAVGVLAGSLGSGWFGAADELALARDDTGELSARGRLAQALDRQLAQDPGTGDIRIGLSFVDRSGAYCRSFQLGGSSGLACREGRNWRVPVLAESGAAAGDYRQASAQLPPAVLDAIDARISGATLDAAAERLARERGWEAARAAR</sequence>
<dbReference type="Proteomes" id="UP001163336">
    <property type="component" value="Chromosome"/>
</dbReference>
<dbReference type="RefSeq" id="WP_281907928.1">
    <property type="nucleotide sequence ID" value="NZ_AP026966.1"/>
</dbReference>
<dbReference type="InterPro" id="IPR041916">
    <property type="entry name" value="Anti_sigma_zinc_sf"/>
</dbReference>
<protein>
    <submittedName>
        <fullName evidence="2">Anti-sigma factor</fullName>
    </submittedName>
</protein>
<dbReference type="EMBL" id="AP026966">
    <property type="protein sequence ID" value="BDT59301.1"/>
    <property type="molecule type" value="Genomic_DNA"/>
</dbReference>
<evidence type="ECO:0000313" key="2">
    <source>
        <dbReference type="EMBL" id="BDT59301.1"/>
    </source>
</evidence>
<evidence type="ECO:0000256" key="1">
    <source>
        <dbReference type="SAM" id="Phobius"/>
    </source>
</evidence>
<gene>
    <name evidence="2" type="ORF">MasN3_27950</name>
</gene>
<evidence type="ECO:0000313" key="3">
    <source>
        <dbReference type="Proteomes" id="UP001163336"/>
    </source>
</evidence>
<dbReference type="Gene3D" id="1.10.10.1320">
    <property type="entry name" value="Anti-sigma factor, zinc-finger domain"/>
    <property type="match status" value="1"/>
</dbReference>
<keyword evidence="1" id="KW-0472">Membrane</keyword>
<keyword evidence="1" id="KW-1133">Transmembrane helix</keyword>
<reference evidence="2" key="1">
    <citation type="submission" date="2022-11" db="EMBL/GenBank/DDBJ databases">
        <title>Isolation and characterization of PLA-degrading bacterium Massilia sp. from Antarctic soil.</title>
        <authorList>
            <person name="Sato K."/>
            <person name="Gomez-Fuentes C."/>
            <person name="Ahmad S.A."/>
            <person name="Zulkharnain A."/>
        </authorList>
    </citation>
    <scope>NUCLEOTIDE SEQUENCE</scope>
    <source>
        <strain evidence="2">N-3</strain>
    </source>
</reference>
<name>A0ABN6TAT3_9BURK</name>